<feature type="domain" description="Zinc finger DksA/TraR C4-type" evidence="6">
    <location>
        <begin position="82"/>
        <end position="116"/>
    </location>
</feature>
<dbReference type="RefSeq" id="WP_236334835.1">
    <property type="nucleotide sequence ID" value="NZ_JAKIJS010000001.1"/>
</dbReference>
<protein>
    <submittedName>
        <fullName evidence="7">TraR/DksA C4-type zinc finger protein</fullName>
    </submittedName>
</protein>
<name>A0ABS9H077_9BACL</name>
<dbReference type="PANTHER" id="PTHR33823">
    <property type="entry name" value="RNA POLYMERASE-BINDING TRANSCRIPTION FACTOR DKSA-RELATED"/>
    <property type="match status" value="1"/>
</dbReference>
<feature type="region of interest" description="Disordered" evidence="5">
    <location>
        <begin position="110"/>
        <end position="149"/>
    </location>
</feature>
<evidence type="ECO:0000259" key="6">
    <source>
        <dbReference type="Pfam" id="PF01258"/>
    </source>
</evidence>
<feature type="compositionally biased region" description="Basic and acidic residues" evidence="5">
    <location>
        <begin position="53"/>
        <end position="62"/>
    </location>
</feature>
<evidence type="ECO:0000313" key="8">
    <source>
        <dbReference type="Proteomes" id="UP001649381"/>
    </source>
</evidence>
<dbReference type="PANTHER" id="PTHR33823:SF4">
    <property type="entry name" value="GENERAL STRESS PROTEIN 16O"/>
    <property type="match status" value="1"/>
</dbReference>
<dbReference type="InterPro" id="IPR037187">
    <property type="entry name" value="DnaK_N"/>
</dbReference>
<gene>
    <name evidence="7" type="ORF">L2716_11750</name>
</gene>
<evidence type="ECO:0000256" key="5">
    <source>
        <dbReference type="SAM" id="MobiDB-lite"/>
    </source>
</evidence>
<keyword evidence="1" id="KW-0479">Metal-binding</keyword>
<keyword evidence="3" id="KW-0862">Zinc</keyword>
<accession>A0ABS9H077</accession>
<feature type="compositionally biased region" description="Acidic residues" evidence="5">
    <location>
        <begin position="134"/>
        <end position="149"/>
    </location>
</feature>
<feature type="compositionally biased region" description="Basic and acidic residues" evidence="5">
    <location>
        <begin position="110"/>
        <end position="133"/>
    </location>
</feature>
<dbReference type="InterPro" id="IPR000962">
    <property type="entry name" value="Znf_DskA_TraR"/>
</dbReference>
<sequence>MSLQSNDLEFYKNELLSMKENVYKRHRKHDLNLDIEELKSHSNHMGDSATAEYEQKKEMTLRDTDEELLNEIDEALKRIEKGTYGICVDTGEEITKERLEAIPYAKRTIEAQRKFDQQRNYPKDQTKVKREDPSDTVEQIEEEQNSYGR</sequence>
<feature type="zinc finger region" description="dksA C4-type" evidence="4">
    <location>
        <begin position="87"/>
        <end position="111"/>
    </location>
</feature>
<evidence type="ECO:0000313" key="7">
    <source>
        <dbReference type="EMBL" id="MCF6138403.1"/>
    </source>
</evidence>
<dbReference type="SUPFAM" id="SSF109635">
    <property type="entry name" value="DnaK suppressor protein DksA, alpha-hairpin domain"/>
    <property type="match status" value="1"/>
</dbReference>
<dbReference type="SUPFAM" id="SSF57716">
    <property type="entry name" value="Glucocorticoid receptor-like (DNA-binding domain)"/>
    <property type="match status" value="1"/>
</dbReference>
<dbReference type="Pfam" id="PF01258">
    <property type="entry name" value="zf-dskA_traR"/>
    <property type="match status" value="1"/>
</dbReference>
<dbReference type="Proteomes" id="UP001649381">
    <property type="component" value="Unassembled WGS sequence"/>
</dbReference>
<organism evidence="7 8">
    <name type="scientific">Pseudalkalibacillus berkeleyi</name>
    <dbReference type="NCBI Taxonomy" id="1069813"/>
    <lineage>
        <taxon>Bacteria</taxon>
        <taxon>Bacillati</taxon>
        <taxon>Bacillota</taxon>
        <taxon>Bacilli</taxon>
        <taxon>Bacillales</taxon>
        <taxon>Fictibacillaceae</taxon>
        <taxon>Pseudalkalibacillus</taxon>
    </lineage>
</organism>
<keyword evidence="8" id="KW-1185">Reference proteome</keyword>
<dbReference type="PROSITE" id="PS51128">
    <property type="entry name" value="ZF_DKSA_2"/>
    <property type="match status" value="1"/>
</dbReference>
<evidence type="ECO:0000256" key="3">
    <source>
        <dbReference type="ARBA" id="ARBA00022833"/>
    </source>
</evidence>
<dbReference type="EMBL" id="JAKIJS010000001">
    <property type="protein sequence ID" value="MCF6138403.1"/>
    <property type="molecule type" value="Genomic_DNA"/>
</dbReference>
<feature type="region of interest" description="Disordered" evidence="5">
    <location>
        <begin position="42"/>
        <end position="62"/>
    </location>
</feature>
<evidence type="ECO:0000256" key="2">
    <source>
        <dbReference type="ARBA" id="ARBA00022771"/>
    </source>
</evidence>
<keyword evidence="2" id="KW-0863">Zinc-finger</keyword>
<reference evidence="7 8" key="1">
    <citation type="submission" date="2022-01" db="EMBL/GenBank/DDBJ databases">
        <title>Alkalihalobacillus sp. EGI L200015, a novel bacterium isolated from a salt lake sediment.</title>
        <authorList>
            <person name="Gao L."/>
            <person name="Fang B.-Z."/>
            <person name="Li W.-J."/>
        </authorList>
    </citation>
    <scope>NUCLEOTIDE SEQUENCE [LARGE SCALE GENOMIC DNA]</scope>
    <source>
        <strain evidence="7 8">KCTC 12718</strain>
    </source>
</reference>
<dbReference type="Gene3D" id="1.20.120.910">
    <property type="entry name" value="DksA, coiled-coil domain"/>
    <property type="match status" value="1"/>
</dbReference>
<proteinExistence type="predicted"/>
<evidence type="ECO:0000256" key="4">
    <source>
        <dbReference type="PROSITE-ProRule" id="PRU00510"/>
    </source>
</evidence>
<evidence type="ECO:0000256" key="1">
    <source>
        <dbReference type="ARBA" id="ARBA00022723"/>
    </source>
</evidence>
<comment type="caution">
    <text evidence="7">The sequence shown here is derived from an EMBL/GenBank/DDBJ whole genome shotgun (WGS) entry which is preliminary data.</text>
</comment>